<protein>
    <recommendedName>
        <fullName evidence="2">Peptidase M1 membrane alanine aminopeptidase domain-containing protein</fullName>
    </recommendedName>
</protein>
<feature type="transmembrane region" description="Helical" evidence="1">
    <location>
        <begin position="477"/>
        <end position="499"/>
    </location>
</feature>
<keyword evidence="4" id="KW-1185">Reference proteome</keyword>
<feature type="transmembrane region" description="Helical" evidence="1">
    <location>
        <begin position="406"/>
        <end position="436"/>
    </location>
</feature>
<dbReference type="EMBL" id="MSCN01000001">
    <property type="protein sequence ID" value="PQJ77977.1"/>
    <property type="molecule type" value="Genomic_DNA"/>
</dbReference>
<feature type="domain" description="Peptidase M1 membrane alanine aminopeptidase" evidence="2">
    <location>
        <begin position="857"/>
        <end position="1048"/>
    </location>
</feature>
<feature type="transmembrane region" description="Helical" evidence="1">
    <location>
        <begin position="61"/>
        <end position="85"/>
    </location>
</feature>
<dbReference type="OrthoDB" id="100605at2"/>
<keyword evidence="1" id="KW-0812">Transmembrane</keyword>
<dbReference type="AlphaFoldDB" id="A0A2S7WK34"/>
<dbReference type="InterPro" id="IPR014782">
    <property type="entry name" value="Peptidase_M1_dom"/>
</dbReference>
<dbReference type="Proteomes" id="UP000238882">
    <property type="component" value="Unassembled WGS sequence"/>
</dbReference>
<proteinExistence type="predicted"/>
<feature type="transmembrane region" description="Helical" evidence="1">
    <location>
        <begin position="365"/>
        <end position="386"/>
    </location>
</feature>
<evidence type="ECO:0000313" key="3">
    <source>
        <dbReference type="EMBL" id="PQJ77977.1"/>
    </source>
</evidence>
<feature type="transmembrane region" description="Helical" evidence="1">
    <location>
        <begin position="571"/>
        <end position="591"/>
    </location>
</feature>
<sequence>MFTSIFTYELKYWLKKPSTYFYFITFFGIALLLFIGTAGFFDSAESSNPQNVRILNSPFEINYMLKFFNKLFLFLLPTVIGVSIYKDYKDNVHSILYSFPIKKRSYLFSKFISSFLIVSFITFSVGFAFLIGEYFPNLHSSKIGDFNILGYLQAYLLFTIPNIFIYGLLIFSLITYFRNIYTGFGVIIILFFIQSITQNIFGDYPFLIALLDPFAENAVLYETQYWSLADKNSALIPAFGVILYNRIFWTMLSFLIFYFVYQKFQFHEHISSILNKTKKGKSIVKKNFNKVLSVTLPKVNYRFSTYQQLKSSWYLSNFHFKTIVKSWLFYCIAFLGILAVLFAIGKITNDSDLAVLPSTNIILTIPAFFFTTIIMLLTFVYSGMLIHKSRKANMHQINDVTATSNWVFLVSKIIAILKMQVVLLFLLLLTGISIQIFNEYYNFEIDLYLFHLFIIQFSGLIIWASTSIFIHNLFKNTYVGIFILILIWLGVSGIQQFGIDTKLLLFNFEEPLQYSDINGYGSQLIPFLIVKGYWIFFTLLLLIFSYLLWFRGFYESFKERFQQIKVNLNKPVKYTTITGFIGFICFGFVIYQGESKLYKNQDIKPETALINFKNEFKLFSKITNQPKIVAVDLKLDIFPKKQNFKANGSYLLVNKSNQKIDTLLIKTGFDEVSNYTLNIDFKLIKKSDYFNFKVLKLSKPLLPKDSIKLNFSVKNKENTLFERNSNVLKNGAFLKQDILPRFGYFLNNTIKKPTDSLAKINQLGSLDADFIDFSATISTSKNQMIISPGNLIKEWKSENRKFYQYKTHKKIKFSLAFISGDFDIKKEHYKNVDFEVYHHKNHHQNIDKMLNGLKASFDYNTKYFNNYQHKSVKVVEFPISEGVFATIMGNMIPTSERRFLANPNVKNQFDTSFKVQAHELTHHWWGNQLIHANALGAGLLSESITDYITLKIFNHQFGQEKKQQFLKYQRRRYLRGSVNDSNEKSLQLAQPKDVYLSYGKGSMALNTLATYLGEDKLNNTLKTFFDEFTSRKNQYPTSLDLIKKLKQNIPDSLQYLVGDYFENVIFYDAKLNKVKVNKDGNKYKIIVDFEYSKYLKNNKKNVSSLNDFIQIGFYDIDEKVITQKTIKVTKKENSISFLLDKKPAKVILDPNLLLIEKNIDNNIKTIYND</sequence>
<comment type="caution">
    <text evidence="3">The sequence shown here is derived from an EMBL/GenBank/DDBJ whole genome shotgun (WGS) entry which is preliminary data.</text>
</comment>
<dbReference type="SUPFAM" id="SSF55486">
    <property type="entry name" value="Metalloproteases ('zincins'), catalytic domain"/>
    <property type="match status" value="1"/>
</dbReference>
<feature type="transmembrane region" description="Helical" evidence="1">
    <location>
        <begin position="327"/>
        <end position="345"/>
    </location>
</feature>
<feature type="transmembrane region" description="Helical" evidence="1">
    <location>
        <begin position="106"/>
        <end position="132"/>
    </location>
</feature>
<feature type="transmembrane region" description="Helical" evidence="1">
    <location>
        <begin position="181"/>
        <end position="201"/>
    </location>
</feature>
<feature type="transmembrane region" description="Helical" evidence="1">
    <location>
        <begin position="532"/>
        <end position="550"/>
    </location>
</feature>
<keyword evidence="1" id="KW-0472">Membrane</keyword>
<keyword evidence="1" id="KW-1133">Transmembrane helix</keyword>
<name>A0A2S7WK34_9FLAO</name>
<gene>
    <name evidence="3" type="ORF">BTO18_01700</name>
</gene>
<evidence type="ECO:0000256" key="1">
    <source>
        <dbReference type="SAM" id="Phobius"/>
    </source>
</evidence>
<dbReference type="GO" id="GO:0008237">
    <property type="term" value="F:metallopeptidase activity"/>
    <property type="evidence" value="ECO:0007669"/>
    <property type="project" value="InterPro"/>
</dbReference>
<dbReference type="RefSeq" id="WP_105014559.1">
    <property type="nucleotide sequence ID" value="NZ_MSCN01000001.1"/>
</dbReference>
<evidence type="ECO:0000313" key="4">
    <source>
        <dbReference type="Proteomes" id="UP000238882"/>
    </source>
</evidence>
<reference evidence="3 4" key="1">
    <citation type="submission" date="2016-12" db="EMBL/GenBank/DDBJ databases">
        <title>Trade-off between light-utilization and light-protection in marine flavobacteria.</title>
        <authorList>
            <person name="Kumagai Y."/>
            <person name="Yoshizawa S."/>
            <person name="Kogure K."/>
            <person name="Iwasaki W."/>
        </authorList>
    </citation>
    <scope>NUCLEOTIDE SEQUENCE [LARGE SCALE GENOMIC DNA]</scope>
    <source>
        <strain evidence="3 4">NBRC 108759</strain>
    </source>
</reference>
<feature type="transmembrane region" description="Helical" evidence="1">
    <location>
        <begin position="20"/>
        <end position="41"/>
    </location>
</feature>
<dbReference type="InterPro" id="IPR027268">
    <property type="entry name" value="Peptidase_M4/M1_CTD_sf"/>
</dbReference>
<dbReference type="Gene3D" id="1.10.390.10">
    <property type="entry name" value="Neutral Protease Domain 2"/>
    <property type="match status" value="1"/>
</dbReference>
<dbReference type="Pfam" id="PF01433">
    <property type="entry name" value="Peptidase_M1"/>
    <property type="match status" value="1"/>
</dbReference>
<dbReference type="GO" id="GO:0008270">
    <property type="term" value="F:zinc ion binding"/>
    <property type="evidence" value="ECO:0007669"/>
    <property type="project" value="InterPro"/>
</dbReference>
<organism evidence="3 4">
    <name type="scientific">Polaribacter porphyrae</name>
    <dbReference type="NCBI Taxonomy" id="1137780"/>
    <lineage>
        <taxon>Bacteria</taxon>
        <taxon>Pseudomonadati</taxon>
        <taxon>Bacteroidota</taxon>
        <taxon>Flavobacteriia</taxon>
        <taxon>Flavobacteriales</taxon>
        <taxon>Flavobacteriaceae</taxon>
    </lineage>
</organism>
<feature type="transmembrane region" description="Helical" evidence="1">
    <location>
        <begin position="448"/>
        <end position="470"/>
    </location>
</feature>
<feature type="transmembrane region" description="Helical" evidence="1">
    <location>
        <begin position="234"/>
        <end position="261"/>
    </location>
</feature>
<evidence type="ECO:0000259" key="2">
    <source>
        <dbReference type="Pfam" id="PF01433"/>
    </source>
</evidence>
<feature type="transmembrane region" description="Helical" evidence="1">
    <location>
        <begin position="152"/>
        <end position="174"/>
    </location>
</feature>
<accession>A0A2S7WK34</accession>